<organism evidence="1 2">
    <name type="scientific">Fusarium decemcellulare</name>
    <dbReference type="NCBI Taxonomy" id="57161"/>
    <lineage>
        <taxon>Eukaryota</taxon>
        <taxon>Fungi</taxon>
        <taxon>Dikarya</taxon>
        <taxon>Ascomycota</taxon>
        <taxon>Pezizomycotina</taxon>
        <taxon>Sordariomycetes</taxon>
        <taxon>Hypocreomycetidae</taxon>
        <taxon>Hypocreales</taxon>
        <taxon>Nectriaceae</taxon>
        <taxon>Fusarium</taxon>
        <taxon>Fusarium decemcellulare species complex</taxon>
    </lineage>
</organism>
<protein>
    <submittedName>
        <fullName evidence="1">Uncharacterized protein</fullName>
    </submittedName>
</protein>
<reference evidence="1" key="1">
    <citation type="submission" date="2022-08" db="EMBL/GenBank/DDBJ databases">
        <title>Genome Sequence of Fusarium decemcellulare.</title>
        <authorList>
            <person name="Buettner E."/>
        </authorList>
    </citation>
    <scope>NUCLEOTIDE SEQUENCE</scope>
    <source>
        <strain evidence="1">Babe19</strain>
    </source>
</reference>
<evidence type="ECO:0000313" key="2">
    <source>
        <dbReference type="Proteomes" id="UP001148629"/>
    </source>
</evidence>
<keyword evidence="2" id="KW-1185">Reference proteome</keyword>
<accession>A0ACC1RSS9</accession>
<proteinExistence type="predicted"/>
<gene>
    <name evidence="1" type="ORF">NM208_g11389</name>
</gene>
<dbReference type="Proteomes" id="UP001148629">
    <property type="component" value="Unassembled WGS sequence"/>
</dbReference>
<evidence type="ECO:0000313" key="1">
    <source>
        <dbReference type="EMBL" id="KAJ3526015.1"/>
    </source>
</evidence>
<comment type="caution">
    <text evidence="1">The sequence shown here is derived from an EMBL/GenBank/DDBJ whole genome shotgun (WGS) entry which is preliminary data.</text>
</comment>
<dbReference type="EMBL" id="JANRMS010001808">
    <property type="protein sequence ID" value="KAJ3526015.1"/>
    <property type="molecule type" value="Genomic_DNA"/>
</dbReference>
<sequence length="154" mass="17195">MGSTLTTEALSRFALVETWCFLGLPMASLELNTWANEGTATCHQVSIEPSWWPRSDSQAVFLNRASNPYCTWTELSQEWARSETECSSELSLAERKGVFRKWILGQSTNAVRQLARYVDPADEVNGIPTMGKSAWVVIRGSAIKARRRSVPLIA</sequence>
<name>A0ACC1RSS9_9HYPO</name>